<name>A0A6C0CSF9_9ZZZZ</name>
<dbReference type="InterPro" id="IPR052551">
    <property type="entry name" value="UV-DNA_repair_photolyase"/>
</dbReference>
<dbReference type="EMBL" id="MN739480">
    <property type="protein sequence ID" value="QHT07213.1"/>
    <property type="molecule type" value="Genomic_DNA"/>
</dbReference>
<dbReference type="PANTHER" id="PTHR38657:SF1">
    <property type="entry name" value="SLR1343 PROTEIN"/>
    <property type="match status" value="1"/>
</dbReference>
<reference evidence="1" key="1">
    <citation type="journal article" date="2020" name="Nature">
        <title>Giant virus diversity and host interactions through global metagenomics.</title>
        <authorList>
            <person name="Schulz F."/>
            <person name="Roux S."/>
            <person name="Paez-Espino D."/>
            <person name="Jungbluth S."/>
            <person name="Walsh D.A."/>
            <person name="Denef V.J."/>
            <person name="McMahon K.D."/>
            <person name="Konstantinidis K.T."/>
            <person name="Eloe-Fadrosh E.A."/>
            <person name="Kyrpides N.C."/>
            <person name="Woyke T."/>
        </authorList>
    </citation>
    <scope>NUCLEOTIDE SEQUENCE</scope>
    <source>
        <strain evidence="1">GVMAG-M-3300021962-46</strain>
    </source>
</reference>
<proteinExistence type="predicted"/>
<dbReference type="Gene3D" id="1.10.579.10">
    <property type="entry name" value="DNA Cyclobutane Dipyrimidine Photolyase, subunit A, domain 3"/>
    <property type="match status" value="1"/>
</dbReference>
<evidence type="ECO:0008006" key="2">
    <source>
        <dbReference type="Google" id="ProtNLM"/>
    </source>
</evidence>
<organism evidence="1">
    <name type="scientific">viral metagenome</name>
    <dbReference type="NCBI Taxonomy" id="1070528"/>
    <lineage>
        <taxon>unclassified sequences</taxon>
        <taxon>metagenomes</taxon>
        <taxon>organismal metagenomes</taxon>
    </lineage>
</organism>
<evidence type="ECO:0000313" key="1">
    <source>
        <dbReference type="EMBL" id="QHT07213.1"/>
    </source>
</evidence>
<dbReference type="InterPro" id="IPR036134">
    <property type="entry name" value="Crypto/Photolyase_FAD-like_sf"/>
</dbReference>
<dbReference type="InterPro" id="IPR014729">
    <property type="entry name" value="Rossmann-like_a/b/a_fold"/>
</dbReference>
<dbReference type="PANTHER" id="PTHR38657">
    <property type="entry name" value="SLR1343 PROTEIN"/>
    <property type="match status" value="1"/>
</dbReference>
<dbReference type="Gene3D" id="1.25.40.80">
    <property type="match status" value="1"/>
</dbReference>
<dbReference type="AlphaFoldDB" id="A0A6C0CSF9"/>
<dbReference type="SUPFAM" id="SSF48173">
    <property type="entry name" value="Cryptochrome/photolyase FAD-binding domain"/>
    <property type="match status" value="1"/>
</dbReference>
<accession>A0A6C0CSF9</accession>
<dbReference type="Gene3D" id="3.40.50.620">
    <property type="entry name" value="HUPs"/>
    <property type="match status" value="1"/>
</dbReference>
<sequence length="471" mass="56046">MNLVLFPNQLFEPKIIKKVFPNIAIENIYFIEDPTFYGKRKGSGAVSTLQLNQLRILYMYMTHQHYLQQIKKYYNVNYIPIQQIWKDTDLSFLPKECLLIDPCDLVLMKRLQSTKIEWTIADSPSFVLTVSQLQTYQKDRNGKRLQHSSFYNFSKEVLHILEHVKSQDIYNRQPYSKKIPLPPNPYHHVYSNIKEWEQGLRWLETTPFLSNPKPSKDWTSLIESYCIYLPLTTKDVRIWFKDFIHQRLSNYGKYQDVVILSQPLLYHSGLSIYLNNGLITPLEVVEEVSSISTDIKNKEGFIRQVIGWREYCRLYYLYVSPKQYHKNIFGHTRKALSKAWYLGNTEVSFVNETIKYAFNYGYLNHIQRLMVMSNYMTLNGFHADAIYKWMYEFSLDSYEWVMVFNCYSMGSWSDGGFAMRKPYISSSNYLLKMVEHTDKEWIEHWDQLYQAFLKKHASILKHTQLANLISK</sequence>
<protein>
    <recommendedName>
        <fullName evidence="2">Cryptochrome/DNA photolyase FAD-binding domain-containing protein</fullName>
    </recommendedName>
</protein>